<organism evidence="1">
    <name type="scientific">marine sediment metagenome</name>
    <dbReference type="NCBI Taxonomy" id="412755"/>
    <lineage>
        <taxon>unclassified sequences</taxon>
        <taxon>metagenomes</taxon>
        <taxon>ecological metagenomes</taxon>
    </lineage>
</organism>
<reference evidence="1" key="1">
    <citation type="journal article" date="2014" name="Front. Microbiol.">
        <title>High frequency of phylogenetically diverse reductive dehalogenase-homologous genes in deep subseafloor sedimentary metagenomes.</title>
        <authorList>
            <person name="Kawai M."/>
            <person name="Futagami T."/>
            <person name="Toyoda A."/>
            <person name="Takaki Y."/>
            <person name="Nishi S."/>
            <person name="Hori S."/>
            <person name="Arai W."/>
            <person name="Tsubouchi T."/>
            <person name="Morono Y."/>
            <person name="Uchiyama I."/>
            <person name="Ito T."/>
            <person name="Fujiyama A."/>
            <person name="Inagaki F."/>
            <person name="Takami H."/>
        </authorList>
    </citation>
    <scope>NUCLEOTIDE SEQUENCE</scope>
    <source>
        <strain evidence="1">Expedition CK06-06</strain>
    </source>
</reference>
<proteinExistence type="predicted"/>
<accession>X1DYD5</accession>
<evidence type="ECO:0000313" key="1">
    <source>
        <dbReference type="EMBL" id="GAH09939.1"/>
    </source>
</evidence>
<feature type="non-terminal residue" evidence="1">
    <location>
        <position position="57"/>
    </location>
</feature>
<protein>
    <submittedName>
        <fullName evidence="1">Uncharacterized protein</fullName>
    </submittedName>
</protein>
<gene>
    <name evidence="1" type="ORF">S01H4_61322</name>
</gene>
<comment type="caution">
    <text evidence="1">The sequence shown here is derived from an EMBL/GenBank/DDBJ whole genome shotgun (WGS) entry which is preliminary data.</text>
</comment>
<dbReference type="AlphaFoldDB" id="X1DYD5"/>
<dbReference type="EMBL" id="BART01036337">
    <property type="protein sequence ID" value="GAH09939.1"/>
    <property type="molecule type" value="Genomic_DNA"/>
</dbReference>
<sequence>MAKDKYLMVYCVNYGQSFDDEKFFEKQGDAKACEEAERLRLGLGPEDQLLGVKPVRV</sequence>
<name>X1DYD5_9ZZZZ</name>